<gene>
    <name evidence="1" type="ORF">Cboi01_000581800</name>
</gene>
<dbReference type="Proteomes" id="UP001165101">
    <property type="component" value="Unassembled WGS sequence"/>
</dbReference>
<name>A0ACB5U6J0_CANBO</name>
<keyword evidence="2" id="KW-1185">Reference proteome</keyword>
<comment type="caution">
    <text evidence="1">The sequence shown here is derived from an EMBL/GenBank/DDBJ whole genome shotgun (WGS) entry which is preliminary data.</text>
</comment>
<reference evidence="1" key="1">
    <citation type="submission" date="2023-04" db="EMBL/GenBank/DDBJ databases">
        <title>Candida boidinii NBRC 1967.</title>
        <authorList>
            <person name="Ichikawa N."/>
            <person name="Sato H."/>
            <person name="Tonouchi N."/>
        </authorList>
    </citation>
    <scope>NUCLEOTIDE SEQUENCE</scope>
    <source>
        <strain evidence="1">NBRC 1967</strain>
    </source>
</reference>
<evidence type="ECO:0000313" key="2">
    <source>
        <dbReference type="Proteomes" id="UP001165101"/>
    </source>
</evidence>
<proteinExistence type="predicted"/>
<accession>A0ACB5U6J0</accession>
<evidence type="ECO:0000313" key="1">
    <source>
        <dbReference type="EMBL" id="GMF01346.1"/>
    </source>
</evidence>
<sequence length="320" mass="35048">MILLLTLSQPTTSATLNGANGKLSLPPLNKNSPGFPLSPPVFTTSTTPAPQPVIPNSSQMAIEGSHDQEQQKQLHEQKRQQQQQQQHQQQQQQQHREDGNDTLQTYPVDQRKQGNNQNNYTPSDGGDSFFDLLNVNNSRPGNILNTPGNNFAGLLSFNNNNNGPQGILNSSLQNYTNNTTNGNINSNGRIIVSNGNVLSPMANNINGTSIPNNISISNNNNNANNNNNTNINGNAMTSFAVTGSAYSEPPKNINNNNNNNKANNNNNNNAQNDNIILDSFLKSFQNGDLFNLFNNLQNNNTSNKNPLYPLPLSFNKTNFF</sequence>
<protein>
    <submittedName>
        <fullName evidence="1">Unnamed protein product</fullName>
    </submittedName>
</protein>
<dbReference type="EMBL" id="BSXV01004861">
    <property type="protein sequence ID" value="GMF01346.1"/>
    <property type="molecule type" value="Genomic_DNA"/>
</dbReference>
<organism evidence="1 2">
    <name type="scientific">Candida boidinii</name>
    <name type="common">Yeast</name>
    <dbReference type="NCBI Taxonomy" id="5477"/>
    <lineage>
        <taxon>Eukaryota</taxon>
        <taxon>Fungi</taxon>
        <taxon>Dikarya</taxon>
        <taxon>Ascomycota</taxon>
        <taxon>Saccharomycotina</taxon>
        <taxon>Pichiomycetes</taxon>
        <taxon>Pichiales</taxon>
        <taxon>Pichiaceae</taxon>
        <taxon>Ogataea</taxon>
        <taxon>Ogataea/Candida clade</taxon>
    </lineage>
</organism>